<organism evidence="7 8">
    <name type="scientific">Deinobacterium chartae</name>
    <dbReference type="NCBI Taxonomy" id="521158"/>
    <lineage>
        <taxon>Bacteria</taxon>
        <taxon>Thermotogati</taxon>
        <taxon>Deinococcota</taxon>
        <taxon>Deinococci</taxon>
        <taxon>Deinococcales</taxon>
        <taxon>Deinococcaceae</taxon>
        <taxon>Deinobacterium</taxon>
    </lineage>
</organism>
<dbReference type="InterPro" id="IPR004384">
    <property type="entry name" value="RNA_MeTrfase_TrmJ/LasT"/>
</dbReference>
<dbReference type="EC" id="2.1.1.200" evidence="5"/>
<feature type="domain" description="tRNA/rRNA methyltransferase SpoU type" evidence="6">
    <location>
        <begin position="1"/>
        <end position="144"/>
    </location>
</feature>
<keyword evidence="8" id="KW-1185">Reference proteome</keyword>
<dbReference type="Gene3D" id="3.40.1280.10">
    <property type="match status" value="1"/>
</dbReference>
<keyword evidence="5" id="KW-0963">Cytoplasm</keyword>
<evidence type="ECO:0000259" key="6">
    <source>
        <dbReference type="Pfam" id="PF00588"/>
    </source>
</evidence>
<dbReference type="GO" id="GO:0003723">
    <property type="term" value="F:RNA binding"/>
    <property type="evidence" value="ECO:0007669"/>
    <property type="project" value="InterPro"/>
</dbReference>
<comment type="subcellular location">
    <subcellularLocation>
        <location evidence="5">Cytoplasm</location>
    </subcellularLocation>
</comment>
<sequence>MLVSPKEPGNIGASARAMLNMGVSDLRLVAPRCDPHDDMAMRMAVHAREVVRGARVYESLEAALADRDYAIGTTARERADLEPPRYPRELRPRVRSAHAPAVVFGPEESGLSNDDLMRCQATLRIPTGPYASLNLAQAVLLTTYELTQADREVEAGTVPNRASREELEGFYTHLETFMREVGYTDEARTPHMLRLYRKIFDRADLSSDEVRMLRGLWAQGLWAARRTQS</sequence>
<keyword evidence="4 5" id="KW-0949">S-adenosyl-L-methionine</keyword>
<dbReference type="PANTHER" id="PTHR42786:SF2">
    <property type="entry name" value="TRNA (CYTIDINE_URIDINE-2'-O-)-METHYLTRANSFERASE TRMJ"/>
    <property type="match status" value="1"/>
</dbReference>
<keyword evidence="3 7" id="KW-0808">Transferase</keyword>
<evidence type="ECO:0000256" key="1">
    <source>
        <dbReference type="ARBA" id="ARBA00007228"/>
    </source>
</evidence>
<evidence type="ECO:0000256" key="4">
    <source>
        <dbReference type="ARBA" id="ARBA00022691"/>
    </source>
</evidence>
<reference evidence="7 8" key="1">
    <citation type="submission" date="2020-08" db="EMBL/GenBank/DDBJ databases">
        <title>Genomic Encyclopedia of Type Strains, Phase IV (KMG-IV): sequencing the most valuable type-strain genomes for metagenomic binning, comparative biology and taxonomic classification.</title>
        <authorList>
            <person name="Goeker M."/>
        </authorList>
    </citation>
    <scope>NUCLEOTIDE SEQUENCE [LARGE SCALE GENOMIC DNA]</scope>
    <source>
        <strain evidence="7 8">DSM 21458</strain>
    </source>
</reference>
<keyword evidence="5" id="KW-0819">tRNA processing</keyword>
<dbReference type="GO" id="GO:0002128">
    <property type="term" value="P:tRNA nucleoside ribose methylation"/>
    <property type="evidence" value="ECO:0007669"/>
    <property type="project" value="TreeGrafter"/>
</dbReference>
<dbReference type="EMBL" id="JACHHG010000013">
    <property type="protein sequence ID" value="MBB6099583.1"/>
    <property type="molecule type" value="Genomic_DNA"/>
</dbReference>
<dbReference type="NCBIfam" id="TIGR00050">
    <property type="entry name" value="rRNA_methyl_1"/>
    <property type="match status" value="1"/>
</dbReference>
<dbReference type="PANTHER" id="PTHR42786">
    <property type="entry name" value="TRNA/RRNA METHYLTRANSFERASE"/>
    <property type="match status" value="1"/>
</dbReference>
<dbReference type="InterPro" id="IPR029026">
    <property type="entry name" value="tRNA_m1G_MTases_N"/>
</dbReference>
<comment type="subunit">
    <text evidence="5">Homodimer.</text>
</comment>
<dbReference type="PIRSF" id="PIRSF004808">
    <property type="entry name" value="LasT"/>
    <property type="match status" value="1"/>
</dbReference>
<dbReference type="Proteomes" id="UP000569951">
    <property type="component" value="Unassembled WGS sequence"/>
</dbReference>
<comment type="similarity">
    <text evidence="1">Belongs to the class IV-like SAM-binding methyltransferase superfamily. RNA methyltransferase TrmH family.</text>
</comment>
<keyword evidence="2 5" id="KW-0489">Methyltransferase</keyword>
<dbReference type="InterPro" id="IPR001537">
    <property type="entry name" value="SpoU_MeTrfase"/>
</dbReference>
<dbReference type="GO" id="GO:0160206">
    <property type="term" value="F:tRNA (cytidine(32)/uridine(32)-2'-O)-methyltransferase activity"/>
    <property type="evidence" value="ECO:0007669"/>
    <property type="project" value="UniProtKB-EC"/>
</dbReference>
<evidence type="ECO:0000256" key="5">
    <source>
        <dbReference type="RuleBase" id="RU362024"/>
    </source>
</evidence>
<dbReference type="RefSeq" id="WP_343058436.1">
    <property type="nucleotide sequence ID" value="NZ_JACHHG010000013.1"/>
</dbReference>
<dbReference type="InterPro" id="IPR029028">
    <property type="entry name" value="Alpha/beta_knot_MTases"/>
</dbReference>
<dbReference type="CDD" id="cd18093">
    <property type="entry name" value="SpoU-like_TrmJ"/>
    <property type="match status" value="1"/>
</dbReference>
<evidence type="ECO:0000256" key="2">
    <source>
        <dbReference type="ARBA" id="ARBA00022603"/>
    </source>
</evidence>
<dbReference type="GO" id="GO:0005829">
    <property type="term" value="C:cytosol"/>
    <property type="evidence" value="ECO:0007669"/>
    <property type="project" value="TreeGrafter"/>
</dbReference>
<evidence type="ECO:0000256" key="3">
    <source>
        <dbReference type="ARBA" id="ARBA00022679"/>
    </source>
</evidence>
<dbReference type="AlphaFoldDB" id="A0A841I2T0"/>
<dbReference type="Pfam" id="PF00588">
    <property type="entry name" value="SpoU_methylase"/>
    <property type="match status" value="1"/>
</dbReference>
<evidence type="ECO:0000313" key="8">
    <source>
        <dbReference type="Proteomes" id="UP000569951"/>
    </source>
</evidence>
<gene>
    <name evidence="5" type="primary">trmJ</name>
    <name evidence="7" type="ORF">HNR42_003036</name>
</gene>
<name>A0A841I2T0_9DEIO</name>
<accession>A0A841I2T0</accession>
<comment type="caution">
    <text evidence="7">The sequence shown here is derived from an EMBL/GenBank/DDBJ whole genome shotgun (WGS) entry which is preliminary data.</text>
</comment>
<protein>
    <recommendedName>
        <fullName evidence="5">tRNA (cytidine/uridine-2'-O-)-methyltransferase TrmJ</fullName>
        <ecNumber evidence="5">2.1.1.200</ecNumber>
    </recommendedName>
    <alternativeName>
        <fullName evidence="5">tRNA (cytidine(32)/uridine(32)-2'-O)-methyltransferase</fullName>
    </alternativeName>
    <alternativeName>
        <fullName evidence="5">tRNA Cm32/Um32 methyltransferase</fullName>
    </alternativeName>
</protein>
<comment type="catalytic activity">
    <reaction evidence="5">
        <text>cytidine(32) in tRNA + S-adenosyl-L-methionine = 2'-O-methylcytidine(32) in tRNA + S-adenosyl-L-homocysteine + H(+)</text>
        <dbReference type="Rhea" id="RHEA:42932"/>
        <dbReference type="Rhea" id="RHEA-COMP:10288"/>
        <dbReference type="Rhea" id="RHEA-COMP:10289"/>
        <dbReference type="ChEBI" id="CHEBI:15378"/>
        <dbReference type="ChEBI" id="CHEBI:57856"/>
        <dbReference type="ChEBI" id="CHEBI:59789"/>
        <dbReference type="ChEBI" id="CHEBI:74495"/>
        <dbReference type="ChEBI" id="CHEBI:82748"/>
        <dbReference type="EC" id="2.1.1.200"/>
    </reaction>
</comment>
<dbReference type="Gene3D" id="1.10.8.590">
    <property type="match status" value="1"/>
</dbReference>
<comment type="catalytic activity">
    <reaction evidence="5">
        <text>uridine(32) in tRNA + S-adenosyl-L-methionine = 2'-O-methyluridine(32) in tRNA + S-adenosyl-L-homocysteine + H(+)</text>
        <dbReference type="Rhea" id="RHEA:42936"/>
        <dbReference type="Rhea" id="RHEA-COMP:10107"/>
        <dbReference type="Rhea" id="RHEA-COMP:10290"/>
        <dbReference type="ChEBI" id="CHEBI:15378"/>
        <dbReference type="ChEBI" id="CHEBI:57856"/>
        <dbReference type="ChEBI" id="CHEBI:59789"/>
        <dbReference type="ChEBI" id="CHEBI:65315"/>
        <dbReference type="ChEBI" id="CHEBI:74478"/>
        <dbReference type="EC" id="2.1.1.200"/>
    </reaction>
</comment>
<comment type="function">
    <text evidence="5">Catalyzes the formation of 2'O-methylated cytidine (Cm32) or 2'O-methylated uridine (Um32) at position 32 in tRNA.</text>
</comment>
<proteinExistence type="inferred from homology"/>
<evidence type="ECO:0000313" key="7">
    <source>
        <dbReference type="EMBL" id="MBB6099583.1"/>
    </source>
</evidence>
<dbReference type="SUPFAM" id="SSF75217">
    <property type="entry name" value="alpha/beta knot"/>
    <property type="match status" value="1"/>
</dbReference>